<dbReference type="SUPFAM" id="SSF51445">
    <property type="entry name" value="(Trans)glycosidases"/>
    <property type="match status" value="1"/>
</dbReference>
<dbReference type="PDB" id="7VT5">
    <property type="method" value="X-ray"/>
    <property type="resolution" value="1.46 A"/>
    <property type="chains" value="A=17-470"/>
</dbReference>
<comment type="similarity">
    <text evidence="4">Belongs to the glycosyl hydrolase 5 (cellulase A) family.</text>
</comment>
<dbReference type="KEGG" id="mtai:Mtai_v1c27890"/>
<dbReference type="InterPro" id="IPR018087">
    <property type="entry name" value="Glyco_hydro_5_CS"/>
</dbReference>
<evidence type="ECO:0000259" key="5">
    <source>
        <dbReference type="Pfam" id="PF00150"/>
    </source>
</evidence>
<keyword evidence="8 9" id="KW-0002">3D-structure</keyword>
<evidence type="ECO:0007829" key="9">
    <source>
        <dbReference type="PDB" id="7VT5"/>
    </source>
</evidence>
<name>A0A399DY85_9DEIN</name>
<dbReference type="GO" id="GO:0008810">
    <property type="term" value="F:cellulase activity"/>
    <property type="evidence" value="ECO:0007669"/>
    <property type="project" value="UniProtKB-EC"/>
</dbReference>
<sequence>MRFLAVSGLLLVLGPVGCQSTQLQTPAPDTGGIVELNRQLGRGVNLGNALEAPWEGAWGVRLEEGFFELIREAGFKTIRLPVSWTHHAGRAAPYTIDPAFFSRVDWAVTQATRRGLNIVVNVHHYDELNANPQAEEARYLSIWRQIAERYRNQPGSVYFELLNEPHGRFNDNPQLWNDLLAKALRVVRESNPSRAVIVGPVGWNSLWRLSELRLPDDPNLIVTFHYYDPLEFTHQGAEWLNPVPPTGVVWRENQGAFAAGWQNWSWGSRVGFVGEALEITYQEGWAGFYLHSDAGVEGYDRLAFRTSAPVSLQVSCRRDAPAKAVTTSGGVETVVNLSECGNPSRLTDLILQNNSPNARAAFRLERLELRGPGSPLALLTHQQNAIAQAMEFAQRWAEQNRRPIFVGEFGAYEKGDLDSRVRWTGAVRSELEKRNFSWAYWEFAAGFGIYDRTTRQWRTPLLKALVPEQP</sequence>
<dbReference type="PDB" id="7VT8">
    <property type="method" value="X-ray"/>
    <property type="resolution" value="2.99 A"/>
    <property type="chains" value="A=17-470"/>
</dbReference>
<evidence type="ECO:0000256" key="4">
    <source>
        <dbReference type="RuleBase" id="RU361153"/>
    </source>
</evidence>
<dbReference type="GO" id="GO:0005576">
    <property type="term" value="C:extracellular region"/>
    <property type="evidence" value="ECO:0007669"/>
    <property type="project" value="TreeGrafter"/>
</dbReference>
<dbReference type="InterPro" id="IPR017853">
    <property type="entry name" value="GH"/>
</dbReference>
<reference evidence="8 9" key="2">
    <citation type="journal article" date="2022" name="Acta Crystallogr. D Struct. Biol.">
        <title>Synergic action of an inserted carbohydrate-binding module in a glycoside hydrolase family 5 endoglucanase.</title>
        <authorList>
            <person name="Ye T.J."/>
            <person name="Huang K.F."/>
            <person name="Ko T.P."/>
            <person name="Wu S.H."/>
        </authorList>
    </citation>
    <scope>X-RAY CRYSTALLOGRAPHY (1.46 ANGSTROMS) OF 16-470</scope>
</reference>
<evidence type="ECO:0000256" key="3">
    <source>
        <dbReference type="ARBA" id="ARBA00023295"/>
    </source>
</evidence>
<dbReference type="PANTHER" id="PTHR31297">
    <property type="entry name" value="GLUCAN ENDO-1,6-BETA-GLUCOSIDASE B"/>
    <property type="match status" value="1"/>
</dbReference>
<feature type="domain" description="Glycoside hydrolase family 5" evidence="5">
    <location>
        <begin position="382"/>
        <end position="443"/>
    </location>
</feature>
<dbReference type="RefSeq" id="WP_051349854.1">
    <property type="nucleotide sequence ID" value="NZ_JBHSXZ010000085.1"/>
</dbReference>
<dbReference type="Proteomes" id="UP000266089">
    <property type="component" value="Unassembled WGS sequence"/>
</dbReference>
<dbReference type="PROSITE" id="PS00659">
    <property type="entry name" value="GLYCOSYL_HYDROL_F5"/>
    <property type="match status" value="1"/>
</dbReference>
<gene>
    <name evidence="6" type="primary">celH</name>
    <name evidence="6" type="ORF">Mcate_01854</name>
</gene>
<dbReference type="Pfam" id="PF00150">
    <property type="entry name" value="Cellulase"/>
    <property type="match status" value="2"/>
</dbReference>
<dbReference type="GO" id="GO:0009986">
    <property type="term" value="C:cell surface"/>
    <property type="evidence" value="ECO:0007669"/>
    <property type="project" value="TreeGrafter"/>
</dbReference>
<dbReference type="EMBL" id="QWKX01000047">
    <property type="protein sequence ID" value="RIH76238.1"/>
    <property type="molecule type" value="Genomic_DNA"/>
</dbReference>
<dbReference type="GO" id="GO:0008422">
    <property type="term" value="F:beta-glucosidase activity"/>
    <property type="evidence" value="ECO:0007669"/>
    <property type="project" value="TreeGrafter"/>
</dbReference>
<feature type="domain" description="Glycoside hydrolase family 5" evidence="5">
    <location>
        <begin position="57"/>
        <end position="237"/>
    </location>
</feature>
<dbReference type="InterPro" id="IPR050386">
    <property type="entry name" value="Glycosyl_hydrolase_5"/>
</dbReference>
<dbReference type="Gene3D" id="3.20.20.80">
    <property type="entry name" value="Glycosidases"/>
    <property type="match status" value="2"/>
</dbReference>
<organism evidence="6 7">
    <name type="scientific">Meiothermus taiwanensis</name>
    <dbReference type="NCBI Taxonomy" id="172827"/>
    <lineage>
        <taxon>Bacteria</taxon>
        <taxon>Thermotogati</taxon>
        <taxon>Deinococcota</taxon>
        <taxon>Deinococci</taxon>
        <taxon>Thermales</taxon>
        <taxon>Thermaceae</taxon>
        <taxon>Meiothermus</taxon>
    </lineage>
</organism>
<evidence type="ECO:0000313" key="6">
    <source>
        <dbReference type="EMBL" id="RIH76238.1"/>
    </source>
</evidence>
<evidence type="ECO:0000256" key="1">
    <source>
        <dbReference type="ARBA" id="ARBA00022729"/>
    </source>
</evidence>
<reference evidence="6 7" key="1">
    <citation type="submission" date="2018-08" db="EMBL/GenBank/DDBJ databases">
        <title>Meiothermus cateniformans JCM 15151 genome sequencing project.</title>
        <authorList>
            <person name="Da Costa M.S."/>
            <person name="Albuquerque L."/>
            <person name="Raposo P."/>
            <person name="Froufe H.J.C."/>
            <person name="Barroso C.S."/>
            <person name="Egas C."/>
        </authorList>
    </citation>
    <scope>NUCLEOTIDE SEQUENCE [LARGE SCALE GENOMIC DNA]</scope>
    <source>
        <strain evidence="6 7">JCM 15151</strain>
    </source>
</reference>
<dbReference type="AlphaFoldDB" id="A0A399DY85"/>
<dbReference type="InterPro" id="IPR001547">
    <property type="entry name" value="Glyco_hydro_5"/>
</dbReference>
<dbReference type="GO" id="GO:0009251">
    <property type="term" value="P:glucan catabolic process"/>
    <property type="evidence" value="ECO:0007669"/>
    <property type="project" value="TreeGrafter"/>
</dbReference>
<dbReference type="PANTHER" id="PTHR31297:SF17">
    <property type="entry name" value="ENDOGLUCANASE"/>
    <property type="match status" value="1"/>
</dbReference>
<protein>
    <submittedName>
        <fullName evidence="6">Endoglucanase H</fullName>
        <ecNumber evidence="6">3.2.1.4</ecNumber>
    </submittedName>
</protein>
<dbReference type="PDB" id="7VT6">
    <property type="method" value="X-ray"/>
    <property type="resolution" value="1.53 A"/>
    <property type="chains" value="A=17-470"/>
</dbReference>
<keyword evidence="2 4" id="KW-0378">Hydrolase</keyword>
<dbReference type="PDB" id="7VT7">
    <property type="method" value="X-ray"/>
    <property type="resolution" value="1.53 A"/>
    <property type="chains" value="A=17-470"/>
</dbReference>
<keyword evidence="3 4" id="KW-0326">Glycosidase</keyword>
<proteinExistence type="evidence at protein level"/>
<dbReference type="OrthoDB" id="9800955at2"/>
<dbReference type="SMR" id="A0A399DY85"/>
<evidence type="ECO:0000256" key="2">
    <source>
        <dbReference type="ARBA" id="ARBA00022801"/>
    </source>
</evidence>
<keyword evidence="1" id="KW-0732">Signal</keyword>
<evidence type="ECO:0000313" key="7">
    <source>
        <dbReference type="Proteomes" id="UP000266089"/>
    </source>
</evidence>
<evidence type="ECO:0007829" key="8">
    <source>
        <dbReference type="PDB" id="7VT4"/>
    </source>
</evidence>
<comment type="caution">
    <text evidence="6">The sequence shown here is derived from an EMBL/GenBank/DDBJ whole genome shotgun (WGS) entry which is preliminary data.</text>
</comment>
<accession>A0A399DY85</accession>
<dbReference type="PDB" id="7VT4">
    <property type="method" value="X-ray"/>
    <property type="resolution" value="1.93 A"/>
    <property type="chains" value="A/B=17-470"/>
</dbReference>
<dbReference type="EC" id="3.2.1.4" evidence="6"/>